<dbReference type="PANTHER" id="PTHR33375">
    <property type="entry name" value="CHROMOSOME-PARTITIONING PROTEIN PARB-RELATED"/>
    <property type="match status" value="1"/>
</dbReference>
<dbReference type="Pfam" id="PF02195">
    <property type="entry name" value="ParB_N"/>
    <property type="match status" value="1"/>
</dbReference>
<dbReference type="SUPFAM" id="SSF110849">
    <property type="entry name" value="ParB/Sulfiredoxin"/>
    <property type="match status" value="1"/>
</dbReference>
<dbReference type="RefSeq" id="WP_158049495.1">
    <property type="nucleotide sequence ID" value="NZ_WAJR01000010.1"/>
</dbReference>
<protein>
    <recommendedName>
        <fullName evidence="2">ParB-like N-terminal domain-containing protein</fullName>
    </recommendedName>
</protein>
<name>A0A6N6NRL8_9ACTN</name>
<reference evidence="3 4" key="1">
    <citation type="submission" date="2019-09" db="EMBL/GenBank/DDBJ databases">
        <title>Whole genome shotgun sequencing (WGS) of Ellagibacter isourolithinifaciens DSM 104140(T) and Adlercreutzia muris DSM 29508(T).</title>
        <authorList>
            <person name="Stoll D.A."/>
            <person name="Danylec N."/>
            <person name="Huch M."/>
        </authorList>
    </citation>
    <scope>NUCLEOTIDE SEQUENCE [LARGE SCALE GENOMIC DNA]</scope>
    <source>
        <strain evidence="3 4">DSM 104140</strain>
    </source>
</reference>
<evidence type="ECO:0000256" key="1">
    <source>
        <dbReference type="SAM" id="MobiDB-lite"/>
    </source>
</evidence>
<dbReference type="AlphaFoldDB" id="A0A6N6NRL8"/>
<accession>A0A6N6NRL8</accession>
<feature type="compositionally biased region" description="Polar residues" evidence="1">
    <location>
        <begin position="293"/>
        <end position="305"/>
    </location>
</feature>
<dbReference type="InterPro" id="IPR050336">
    <property type="entry name" value="Chromosome_partition/occlusion"/>
</dbReference>
<dbReference type="GO" id="GO:0007059">
    <property type="term" value="P:chromosome segregation"/>
    <property type="evidence" value="ECO:0007669"/>
    <property type="project" value="TreeGrafter"/>
</dbReference>
<proteinExistence type="predicted"/>
<feature type="region of interest" description="Disordered" evidence="1">
    <location>
        <begin position="282"/>
        <end position="314"/>
    </location>
</feature>
<organism evidence="3 4">
    <name type="scientific">Ellagibacter isourolithinifaciens</name>
    <dbReference type="NCBI Taxonomy" id="2137581"/>
    <lineage>
        <taxon>Bacteria</taxon>
        <taxon>Bacillati</taxon>
        <taxon>Actinomycetota</taxon>
        <taxon>Coriobacteriia</taxon>
        <taxon>Eggerthellales</taxon>
        <taxon>Eggerthellaceae</taxon>
        <taxon>Ellagibacter</taxon>
    </lineage>
</organism>
<dbReference type="Gene3D" id="1.10.10.2830">
    <property type="match status" value="1"/>
</dbReference>
<sequence length="360" mass="40610">MPKKKLQAAIARNGGAVANVVTKHEKLSEEELRVAAFNARDNQNASITDKMANDNRRNTLLSEMGFDWFDIEDIKPNPNNAYKITEEDVNNLAGLIYNSKEVEPLILRETEDGVQIVDGERRWRACKLLAEKYGDAWRMVPGRCHKLGSLSDEQAEFIMHSSNMGQRNITPSERAQGFKVLADKLVEWRKDDPSLKGRNTKTVLAEHFGVSERTAQVLLNIARNLTKEGNDLLDEGKITQTQAEAISKLPGDKQNFIIEAVKSNSYDSDEITALVQEIKETDLPVNPDKNNEKALNQRQETSSNQHPKKPKDINGYLKTAKNALRKADKVSGEADYKLIGEIKMLLREIEQQQEALDKSR</sequence>
<dbReference type="InterPro" id="IPR003115">
    <property type="entry name" value="ParB_N"/>
</dbReference>
<comment type="caution">
    <text evidence="3">The sequence shown here is derived from an EMBL/GenBank/DDBJ whole genome shotgun (WGS) entry which is preliminary data.</text>
</comment>
<dbReference type="Gene3D" id="3.90.1530.10">
    <property type="entry name" value="Conserved hypothetical protein from pyrococcus furiosus pfu- 392566-001, ParB domain"/>
    <property type="match status" value="1"/>
</dbReference>
<dbReference type="EMBL" id="WAJR01000010">
    <property type="protein sequence ID" value="KAB1640660.1"/>
    <property type="molecule type" value="Genomic_DNA"/>
</dbReference>
<dbReference type="PANTHER" id="PTHR33375:SF1">
    <property type="entry name" value="CHROMOSOME-PARTITIONING PROTEIN PARB-RELATED"/>
    <property type="match status" value="1"/>
</dbReference>
<dbReference type="Proteomes" id="UP000468668">
    <property type="component" value="Unassembled WGS sequence"/>
</dbReference>
<evidence type="ECO:0000259" key="2">
    <source>
        <dbReference type="SMART" id="SM00470"/>
    </source>
</evidence>
<dbReference type="InterPro" id="IPR036086">
    <property type="entry name" value="ParB/Sulfiredoxin_sf"/>
</dbReference>
<keyword evidence="4" id="KW-1185">Reference proteome</keyword>
<dbReference type="GeneID" id="98657898"/>
<dbReference type="OrthoDB" id="9802051at2"/>
<gene>
    <name evidence="3" type="ORF">F8C90_05695</name>
</gene>
<evidence type="ECO:0000313" key="3">
    <source>
        <dbReference type="EMBL" id="KAB1640660.1"/>
    </source>
</evidence>
<evidence type="ECO:0000313" key="4">
    <source>
        <dbReference type="Proteomes" id="UP000468668"/>
    </source>
</evidence>
<dbReference type="SUPFAM" id="SSF109709">
    <property type="entry name" value="KorB DNA-binding domain-like"/>
    <property type="match status" value="1"/>
</dbReference>
<dbReference type="SMART" id="SM00470">
    <property type="entry name" value="ParB"/>
    <property type="match status" value="1"/>
</dbReference>
<dbReference type="GO" id="GO:0005694">
    <property type="term" value="C:chromosome"/>
    <property type="evidence" value="ECO:0007669"/>
    <property type="project" value="TreeGrafter"/>
</dbReference>
<feature type="domain" description="ParB-like N-terminal" evidence="2">
    <location>
        <begin position="67"/>
        <end position="163"/>
    </location>
</feature>